<evidence type="ECO:0000313" key="2">
    <source>
        <dbReference type="Proteomes" id="UP001283361"/>
    </source>
</evidence>
<proteinExistence type="predicted"/>
<evidence type="ECO:0000313" key="1">
    <source>
        <dbReference type="EMBL" id="KAK3761127.1"/>
    </source>
</evidence>
<organism evidence="1 2">
    <name type="scientific">Elysia crispata</name>
    <name type="common">lettuce slug</name>
    <dbReference type="NCBI Taxonomy" id="231223"/>
    <lineage>
        <taxon>Eukaryota</taxon>
        <taxon>Metazoa</taxon>
        <taxon>Spiralia</taxon>
        <taxon>Lophotrochozoa</taxon>
        <taxon>Mollusca</taxon>
        <taxon>Gastropoda</taxon>
        <taxon>Heterobranchia</taxon>
        <taxon>Euthyneura</taxon>
        <taxon>Panpulmonata</taxon>
        <taxon>Sacoglossa</taxon>
        <taxon>Placobranchoidea</taxon>
        <taxon>Plakobranchidae</taxon>
        <taxon>Elysia</taxon>
    </lineage>
</organism>
<gene>
    <name evidence="1" type="ORF">RRG08_022531</name>
</gene>
<comment type="caution">
    <text evidence="1">The sequence shown here is derived from an EMBL/GenBank/DDBJ whole genome shotgun (WGS) entry which is preliminary data.</text>
</comment>
<accession>A0AAE0Z3D9</accession>
<dbReference type="EMBL" id="JAWDGP010004927">
    <property type="protein sequence ID" value="KAK3761127.1"/>
    <property type="molecule type" value="Genomic_DNA"/>
</dbReference>
<name>A0AAE0Z3D9_9GAST</name>
<protein>
    <submittedName>
        <fullName evidence="1">Uncharacterized protein</fullName>
    </submittedName>
</protein>
<dbReference type="Proteomes" id="UP001283361">
    <property type="component" value="Unassembled WGS sequence"/>
</dbReference>
<sequence>MISRNVFHENVDLGGKERKARIFSHNTCLDSLNLEDGWRETSLYSLFLRPGARQILRFLMERHKNTWDSVCVFSCVQQKLAFCFDRGLCAHHENITLQPRAAKSRHLLQTKLSTNPGSNVLRFPATDTLTQARLQSYLTSVQGHLSYGQCLPATDTLTKARLQSYLTSVQGHLSYGQCLPATDTLTKARLQLCINFS</sequence>
<reference evidence="1" key="1">
    <citation type="journal article" date="2023" name="G3 (Bethesda)">
        <title>A reference genome for the long-term kleptoplast-retaining sea slug Elysia crispata morphotype clarki.</title>
        <authorList>
            <person name="Eastman K.E."/>
            <person name="Pendleton A.L."/>
            <person name="Shaikh M.A."/>
            <person name="Suttiyut T."/>
            <person name="Ogas R."/>
            <person name="Tomko P."/>
            <person name="Gavelis G."/>
            <person name="Widhalm J.R."/>
            <person name="Wisecaver J.H."/>
        </authorList>
    </citation>
    <scope>NUCLEOTIDE SEQUENCE</scope>
    <source>
        <strain evidence="1">ECLA1</strain>
    </source>
</reference>
<dbReference type="AlphaFoldDB" id="A0AAE0Z3D9"/>
<keyword evidence="2" id="KW-1185">Reference proteome</keyword>